<dbReference type="Proteomes" id="UP001055185">
    <property type="component" value="Unassembled WGS sequence"/>
</dbReference>
<sequence length="303" mass="32287">MYSGGWKSFWTALWTTLLVLTPLVGGTVLLGGYQAQQRVRAAESQSGVPIAQPKAEDQMTLLVCVAGEKPGFVLVYLNADQNSLNLLALPGQLSVPFGEGEATLQTCYNSAGPARCLQALTEVLELPEGTRYLAIAPDTLSEICEPFGSLRVSFSGALTAQELETLGQSGAVQDWAPGPLHEFLAGLEENENIPPERQAAARAAVWDSFFRQKLEKLPAALPDALRSVSGSLLTDLTAGDYYILAETLEFLANQSAPVESSALPGLWEAESGYYTIDERSRAAVQAFFNVSPSAGQSESASAP</sequence>
<comment type="caution">
    <text evidence="1">The sequence shown here is derived from an EMBL/GenBank/DDBJ whole genome shotgun (WGS) entry which is preliminary data.</text>
</comment>
<keyword evidence="2" id="KW-1185">Reference proteome</keyword>
<reference evidence="1" key="1">
    <citation type="journal article" date="2022" name="Int. J. Syst. Evol. Microbiol.">
        <title>Genome-based, phenotypic and chemotaxonomic classification of Faecalibacterium strains: proposal of three novel species Faecalibacterium duncaniae sp. nov., Faecalibacterium hattorii sp. nov. and Faecalibacterium gallinarum sp. nov. .</title>
        <authorList>
            <person name="Sakamoto M."/>
            <person name="Sakurai N."/>
            <person name="Tanno H."/>
            <person name="Iino T."/>
            <person name="Ohkuma M."/>
            <person name="Endo A."/>
        </authorList>
    </citation>
    <scope>NUCLEOTIDE SEQUENCE</scope>
    <source>
        <strain evidence="1">JCM 17207</strain>
    </source>
</reference>
<accession>A0AA37J032</accession>
<organism evidence="1 2">
    <name type="scientific">Faecalibacterium gallinarum</name>
    <dbReference type="NCBI Taxonomy" id="2903556"/>
    <lineage>
        <taxon>Bacteria</taxon>
        <taxon>Bacillati</taxon>
        <taxon>Bacillota</taxon>
        <taxon>Clostridia</taxon>
        <taxon>Eubacteriales</taxon>
        <taxon>Oscillospiraceae</taxon>
        <taxon>Faecalibacterium</taxon>
    </lineage>
</organism>
<evidence type="ECO:0000313" key="1">
    <source>
        <dbReference type="EMBL" id="GJN65303.1"/>
    </source>
</evidence>
<dbReference type="Gene3D" id="3.40.630.190">
    <property type="entry name" value="LCP protein"/>
    <property type="match status" value="1"/>
</dbReference>
<dbReference type="EMBL" id="BQKV01000081">
    <property type="protein sequence ID" value="GJN65303.1"/>
    <property type="molecule type" value="Genomic_DNA"/>
</dbReference>
<evidence type="ECO:0000313" key="2">
    <source>
        <dbReference type="Proteomes" id="UP001055185"/>
    </source>
</evidence>
<protein>
    <submittedName>
        <fullName evidence="1">Uncharacterized protein</fullName>
    </submittedName>
</protein>
<proteinExistence type="predicted"/>
<name>A0AA37J032_9FIRM</name>
<gene>
    <name evidence="1" type="ORF">JCM17207_19280</name>
</gene>
<dbReference type="AlphaFoldDB" id="A0AA37J032"/>
<dbReference type="RefSeq" id="WP_238317544.1">
    <property type="nucleotide sequence ID" value="NZ_BQKV01000081.1"/>
</dbReference>